<evidence type="ECO:0000256" key="1">
    <source>
        <dbReference type="ARBA" id="ARBA00004629"/>
    </source>
</evidence>
<evidence type="ECO:0000256" key="4">
    <source>
        <dbReference type="ARBA" id="ARBA00022618"/>
    </source>
</evidence>
<evidence type="ECO:0000313" key="10">
    <source>
        <dbReference type="EMBL" id="OQD68392.1"/>
    </source>
</evidence>
<organism evidence="10 11">
    <name type="scientific">Penicillium decumbens</name>
    <dbReference type="NCBI Taxonomy" id="69771"/>
    <lineage>
        <taxon>Eukaryota</taxon>
        <taxon>Fungi</taxon>
        <taxon>Dikarya</taxon>
        <taxon>Ascomycota</taxon>
        <taxon>Pezizomycotina</taxon>
        <taxon>Eurotiomycetes</taxon>
        <taxon>Eurotiomycetidae</taxon>
        <taxon>Eurotiales</taxon>
        <taxon>Aspergillaceae</taxon>
        <taxon>Penicillium</taxon>
    </lineage>
</organism>
<keyword evidence="6" id="KW-0995">Kinetochore</keyword>
<comment type="similarity">
    <text evidence="2">Belongs to the mis12 family.</text>
</comment>
<name>A0A1V6NV36_PENDC</name>
<evidence type="ECO:0000313" key="11">
    <source>
        <dbReference type="Proteomes" id="UP000191522"/>
    </source>
</evidence>
<evidence type="ECO:0000256" key="6">
    <source>
        <dbReference type="ARBA" id="ARBA00022838"/>
    </source>
</evidence>
<evidence type="ECO:0000256" key="9">
    <source>
        <dbReference type="ARBA" id="ARBA00023328"/>
    </source>
</evidence>
<dbReference type="GO" id="GO:0051382">
    <property type="term" value="P:kinetochore assembly"/>
    <property type="evidence" value="ECO:0007669"/>
    <property type="project" value="TreeGrafter"/>
</dbReference>
<evidence type="ECO:0000256" key="7">
    <source>
        <dbReference type="ARBA" id="ARBA00023054"/>
    </source>
</evidence>
<keyword evidence="9" id="KW-0137">Centromere</keyword>
<dbReference type="PANTHER" id="PTHR14527">
    <property type="entry name" value="PROTEIN MIS12 HOMOLOG"/>
    <property type="match status" value="1"/>
</dbReference>
<proteinExistence type="inferred from homology"/>
<dbReference type="PANTHER" id="PTHR14527:SF2">
    <property type="entry name" value="PROTEIN MIS12 HOMOLOG"/>
    <property type="match status" value="1"/>
</dbReference>
<dbReference type="OMA" id="EHFSYPP"/>
<dbReference type="AlphaFoldDB" id="A0A1V6NV36"/>
<dbReference type="GO" id="GO:0000070">
    <property type="term" value="P:mitotic sister chromatid segregation"/>
    <property type="evidence" value="ECO:0007669"/>
    <property type="project" value="TreeGrafter"/>
</dbReference>
<keyword evidence="7" id="KW-0175">Coiled coil</keyword>
<dbReference type="Pfam" id="PF05859">
    <property type="entry name" value="Mis12"/>
    <property type="match status" value="1"/>
</dbReference>
<dbReference type="GO" id="GO:0000444">
    <property type="term" value="C:MIS12/MIND type complex"/>
    <property type="evidence" value="ECO:0007669"/>
    <property type="project" value="TreeGrafter"/>
</dbReference>
<dbReference type="OrthoDB" id="1884855at2759"/>
<comment type="caution">
    <text evidence="10">The sequence shown here is derived from an EMBL/GenBank/DDBJ whole genome shotgun (WGS) entry which is preliminary data.</text>
</comment>
<reference evidence="11" key="1">
    <citation type="journal article" date="2017" name="Nat. Microbiol.">
        <title>Global analysis of biosynthetic gene clusters reveals vast potential of secondary metabolite production in Penicillium species.</title>
        <authorList>
            <person name="Nielsen J.C."/>
            <person name="Grijseels S."/>
            <person name="Prigent S."/>
            <person name="Ji B."/>
            <person name="Dainat J."/>
            <person name="Nielsen K.F."/>
            <person name="Frisvad J.C."/>
            <person name="Workman M."/>
            <person name="Nielsen J."/>
        </authorList>
    </citation>
    <scope>NUCLEOTIDE SEQUENCE [LARGE SCALE GENOMIC DNA]</scope>
    <source>
        <strain evidence="11">IBT 11843</strain>
    </source>
</reference>
<evidence type="ECO:0000256" key="3">
    <source>
        <dbReference type="ARBA" id="ARBA00022454"/>
    </source>
</evidence>
<gene>
    <name evidence="10" type="ORF">PENDEC_c036G02073</name>
</gene>
<keyword evidence="3" id="KW-0158">Chromosome</keyword>
<keyword evidence="5" id="KW-0498">Mitosis</keyword>
<keyword evidence="11" id="KW-1185">Reference proteome</keyword>
<keyword evidence="8" id="KW-0131">Cell cycle</keyword>
<dbReference type="InterPro" id="IPR008685">
    <property type="entry name" value="Centromere_Mis12"/>
</dbReference>
<evidence type="ECO:0000256" key="8">
    <source>
        <dbReference type="ARBA" id="ARBA00023306"/>
    </source>
</evidence>
<keyword evidence="4" id="KW-0132">Cell division</keyword>
<sequence>MWMFRRASNFCTTSTCVESKTKLFPRNVRCCMSSDSEGGLFSSRASFLPPTRPSIFKPAGLFRFVFAMNDATTSLLTEHFSYTPLSLIDDIINSINNLIYQAISGLETSLLATPPERLGFAHASNGSTIPETDEDGNVLYPEAKLELENGLHQLETLLEANVDKAFDKFEIYVLRNILTVPEDLLSWVRLKHYEGLSFTASPDAPTPETIHAQRKKLLETRKLNRSLKDECARNDAVISQLKSILSTVETAKPEGAEAKAAKPLDLSFLTSSPAARQLRVGVDAGSNVKHTPLTTNTAFILSQLPALQATLESLRPKLASLPGSGVAMETKSKRDERKAYIESRIRLHLERAGQLAMGDDGNPVVAGRRINISEAHALENVANMLTQEPKFS</sequence>
<dbReference type="Proteomes" id="UP000191522">
    <property type="component" value="Unassembled WGS sequence"/>
</dbReference>
<evidence type="ECO:0000256" key="2">
    <source>
        <dbReference type="ARBA" id="ARBA00008643"/>
    </source>
</evidence>
<accession>A0A1V6NV36</accession>
<dbReference type="GO" id="GO:0005634">
    <property type="term" value="C:nucleus"/>
    <property type="evidence" value="ECO:0007669"/>
    <property type="project" value="InterPro"/>
</dbReference>
<evidence type="ECO:0008006" key="12">
    <source>
        <dbReference type="Google" id="ProtNLM"/>
    </source>
</evidence>
<dbReference type="EMBL" id="MDYL01000036">
    <property type="protein sequence ID" value="OQD68392.1"/>
    <property type="molecule type" value="Genomic_DNA"/>
</dbReference>
<comment type="subcellular location">
    <subcellularLocation>
        <location evidence="1">Chromosome</location>
        <location evidence="1">Centromere</location>
        <location evidence="1">Kinetochore</location>
    </subcellularLocation>
</comment>
<protein>
    <recommendedName>
        <fullName evidence="12">MIND kinetochore complex component Mtw1</fullName>
    </recommendedName>
</protein>
<evidence type="ECO:0000256" key="5">
    <source>
        <dbReference type="ARBA" id="ARBA00022776"/>
    </source>
</evidence>
<dbReference type="GO" id="GO:0051301">
    <property type="term" value="P:cell division"/>
    <property type="evidence" value="ECO:0007669"/>
    <property type="project" value="UniProtKB-KW"/>
</dbReference>